<name>A0AAD9ZAD8_9LECA</name>
<organism evidence="1 2">
    <name type="scientific">Lepraria neglecta</name>
    <dbReference type="NCBI Taxonomy" id="209136"/>
    <lineage>
        <taxon>Eukaryota</taxon>
        <taxon>Fungi</taxon>
        <taxon>Dikarya</taxon>
        <taxon>Ascomycota</taxon>
        <taxon>Pezizomycotina</taxon>
        <taxon>Lecanoromycetes</taxon>
        <taxon>OSLEUM clade</taxon>
        <taxon>Lecanoromycetidae</taxon>
        <taxon>Lecanorales</taxon>
        <taxon>Lecanorineae</taxon>
        <taxon>Stereocaulaceae</taxon>
        <taxon>Lepraria</taxon>
    </lineage>
</organism>
<protein>
    <submittedName>
        <fullName evidence="1">Uncharacterized protein</fullName>
    </submittedName>
</protein>
<evidence type="ECO:0000313" key="1">
    <source>
        <dbReference type="EMBL" id="KAK3173147.1"/>
    </source>
</evidence>
<evidence type="ECO:0000313" key="2">
    <source>
        <dbReference type="Proteomes" id="UP001276659"/>
    </source>
</evidence>
<dbReference type="EMBL" id="JASNWA010000007">
    <property type="protein sequence ID" value="KAK3173147.1"/>
    <property type="molecule type" value="Genomic_DNA"/>
</dbReference>
<comment type="caution">
    <text evidence="1">The sequence shown here is derived from an EMBL/GenBank/DDBJ whole genome shotgun (WGS) entry which is preliminary data.</text>
</comment>
<reference evidence="1" key="1">
    <citation type="submission" date="2022-11" db="EMBL/GenBank/DDBJ databases">
        <title>Chromosomal genome sequence assembly and mating type (MAT) locus characterization of the leprose asexual lichenized fungus Lepraria neglecta (Nyl.) Erichsen.</title>
        <authorList>
            <person name="Allen J.L."/>
            <person name="Pfeffer B."/>
        </authorList>
    </citation>
    <scope>NUCLEOTIDE SEQUENCE</scope>
    <source>
        <strain evidence="1">Allen 5258</strain>
    </source>
</reference>
<accession>A0AAD9ZAD8</accession>
<keyword evidence="2" id="KW-1185">Reference proteome</keyword>
<dbReference type="AlphaFoldDB" id="A0AAD9ZAD8"/>
<gene>
    <name evidence="1" type="ORF">OEA41_006476</name>
</gene>
<sequence>MVLESKTEKYDLHHSLKAQGDTVSLADDNHGPAAVTRLVAYLYQDDYDDLEELPPSMDIRAINSARREELAIRVKEELSEWMDSRYSLSSIEGLIDPETANTRCSLPDSVRGMKANLSVFALAEFLNIKDLKDQAQEEFLGRARYWFPTPHDEVPGTIKAFCGATSAKDEGIWGPIPRKLAEDYCENQGLLAHERCVQALKEHGDFAVGLMEAVKKHLQWHFTTSENENIALKQKISGFEEKDERREREVKLMTRNLQDAHKQLSQMVESRLRDNQKGGTTISDAEKFWLKEDINVVRRTIKPYTELEGWADDDRLGFLPWNDRYLDFSDV</sequence>
<proteinExistence type="predicted"/>
<dbReference type="Proteomes" id="UP001276659">
    <property type="component" value="Unassembled WGS sequence"/>
</dbReference>